<evidence type="ECO:0000256" key="1">
    <source>
        <dbReference type="ARBA" id="ARBA00005582"/>
    </source>
</evidence>
<dbReference type="InterPro" id="IPR015797">
    <property type="entry name" value="NUDIX_hydrolase-like_dom_sf"/>
</dbReference>
<dbReference type="Proteomes" id="UP000037151">
    <property type="component" value="Unassembled WGS sequence"/>
</dbReference>
<accession>A0A0L0KA98</accession>
<dbReference type="InterPro" id="IPR000086">
    <property type="entry name" value="NUDIX_hydrolase_dom"/>
</dbReference>
<comment type="similarity">
    <text evidence="1">Belongs to the Nudix hydrolase family.</text>
</comment>
<reference evidence="4" key="1">
    <citation type="submission" date="2014-07" db="EMBL/GenBank/DDBJ databases">
        <title>Genome sequencing of plant-pathogenic Streptomyces species.</title>
        <authorList>
            <person name="Harrison J."/>
            <person name="Sapp M."/>
            <person name="Thwaites R."/>
            <person name="Studholme D.J."/>
        </authorList>
    </citation>
    <scope>NUCLEOTIDE SEQUENCE [LARGE SCALE GENOMIC DNA]</scope>
    <source>
        <strain evidence="4">NCPPB 4445</strain>
    </source>
</reference>
<proteinExistence type="inferred from homology"/>
<dbReference type="PROSITE" id="PS51462">
    <property type="entry name" value="NUDIX"/>
    <property type="match status" value="1"/>
</dbReference>
<dbReference type="EMBL" id="JPPY01000103">
    <property type="protein sequence ID" value="KND34733.1"/>
    <property type="molecule type" value="Genomic_DNA"/>
</dbReference>
<comment type="caution">
    <text evidence="3">The sequence shown here is derived from an EMBL/GenBank/DDBJ whole genome shotgun (WGS) entry which is preliminary data.</text>
</comment>
<name>A0A0L0KA98_9ACTN</name>
<dbReference type="PANTHER" id="PTHR43736:SF1">
    <property type="entry name" value="DIHYDRONEOPTERIN TRIPHOSPHATE DIPHOSPHATASE"/>
    <property type="match status" value="1"/>
</dbReference>
<dbReference type="Pfam" id="PF00293">
    <property type="entry name" value="NUDIX"/>
    <property type="match status" value="1"/>
</dbReference>
<dbReference type="Gene3D" id="3.90.79.10">
    <property type="entry name" value="Nucleoside Triphosphate Pyrophosphohydrolase"/>
    <property type="match status" value="1"/>
</dbReference>
<organism evidence="3 4">
    <name type="scientific">Streptomyces acidiscabies</name>
    <dbReference type="NCBI Taxonomy" id="42234"/>
    <lineage>
        <taxon>Bacteria</taxon>
        <taxon>Bacillati</taxon>
        <taxon>Actinomycetota</taxon>
        <taxon>Actinomycetes</taxon>
        <taxon>Kitasatosporales</taxon>
        <taxon>Streptomycetaceae</taxon>
        <taxon>Streptomyces</taxon>
    </lineage>
</organism>
<protein>
    <submittedName>
        <fullName evidence="3">NUDIX hydrolase</fullName>
    </submittedName>
</protein>
<evidence type="ECO:0000313" key="4">
    <source>
        <dbReference type="Proteomes" id="UP000037151"/>
    </source>
</evidence>
<keyword evidence="3" id="KW-0378">Hydrolase</keyword>
<dbReference type="AlphaFoldDB" id="A0A0L0KA98"/>
<dbReference type="PANTHER" id="PTHR43736">
    <property type="entry name" value="ADP-RIBOSE PYROPHOSPHATASE"/>
    <property type="match status" value="1"/>
</dbReference>
<dbReference type="CDD" id="cd03674">
    <property type="entry name" value="NUDIX_Hydrolase"/>
    <property type="match status" value="1"/>
</dbReference>
<feature type="domain" description="Nudix hydrolase" evidence="2">
    <location>
        <begin position="46"/>
        <end position="180"/>
    </location>
</feature>
<dbReference type="PATRIC" id="fig|42234.21.peg.3212"/>
<dbReference type="RefSeq" id="WP_050371216.1">
    <property type="nucleotide sequence ID" value="NZ_KQ257820.1"/>
</dbReference>
<dbReference type="OrthoDB" id="21568at2"/>
<dbReference type="GO" id="GO:0016787">
    <property type="term" value="F:hydrolase activity"/>
    <property type="evidence" value="ECO:0007669"/>
    <property type="project" value="UniProtKB-KW"/>
</dbReference>
<evidence type="ECO:0000313" key="3">
    <source>
        <dbReference type="EMBL" id="KND34733.1"/>
    </source>
</evidence>
<sequence length="180" mass="19868">MAITRDHIRETLTAYVDTRPGEKEFLAPVLELLGTDAELTSRKEFRGHATAGAVLVDDDAQVLLIHHNALGTWLTPGGHLEPEDSTLLDAALRELAEETGISADVTPLLTLPVHIDVHAIPANPAKNEPAHQHFDFRYLFRLAGDRDITLQAEEVSGFAWRPLDDLGDATLRRHLHAALR</sequence>
<dbReference type="SUPFAM" id="SSF55811">
    <property type="entry name" value="Nudix"/>
    <property type="match status" value="1"/>
</dbReference>
<gene>
    <name evidence="3" type="ORF">IQ63_15600</name>
</gene>
<evidence type="ECO:0000259" key="2">
    <source>
        <dbReference type="PROSITE" id="PS51462"/>
    </source>
</evidence>